<reference evidence="1 2" key="1">
    <citation type="submission" date="2023-10" db="EMBL/GenBank/DDBJ databases">
        <title>Genome-Wide Identification Analysis in wild type Solanum Pinnatisectum Reveals Some Genes Defensing Phytophthora Infestans.</title>
        <authorList>
            <person name="Sun C."/>
        </authorList>
    </citation>
    <scope>NUCLEOTIDE SEQUENCE [LARGE SCALE GENOMIC DNA]</scope>
    <source>
        <strain evidence="1">LQN</strain>
        <tissue evidence="1">Leaf</tissue>
    </source>
</reference>
<dbReference type="EMBL" id="JAWPEI010000012">
    <property type="protein sequence ID" value="KAK4708747.1"/>
    <property type="molecule type" value="Genomic_DNA"/>
</dbReference>
<proteinExistence type="predicted"/>
<accession>A0AAV9K9I4</accession>
<organism evidence="1 2">
    <name type="scientific">Solanum pinnatisectum</name>
    <name type="common">tansyleaf nightshade</name>
    <dbReference type="NCBI Taxonomy" id="50273"/>
    <lineage>
        <taxon>Eukaryota</taxon>
        <taxon>Viridiplantae</taxon>
        <taxon>Streptophyta</taxon>
        <taxon>Embryophyta</taxon>
        <taxon>Tracheophyta</taxon>
        <taxon>Spermatophyta</taxon>
        <taxon>Magnoliopsida</taxon>
        <taxon>eudicotyledons</taxon>
        <taxon>Gunneridae</taxon>
        <taxon>Pentapetalae</taxon>
        <taxon>asterids</taxon>
        <taxon>lamiids</taxon>
        <taxon>Solanales</taxon>
        <taxon>Solanaceae</taxon>
        <taxon>Solanoideae</taxon>
        <taxon>Solaneae</taxon>
        <taxon>Solanum</taxon>
    </lineage>
</organism>
<keyword evidence="2" id="KW-1185">Reference proteome</keyword>
<gene>
    <name evidence="1" type="ORF">R3W88_029672</name>
</gene>
<dbReference type="AlphaFoldDB" id="A0AAV9K9I4"/>
<evidence type="ECO:0000313" key="2">
    <source>
        <dbReference type="Proteomes" id="UP001311915"/>
    </source>
</evidence>
<evidence type="ECO:0000313" key="1">
    <source>
        <dbReference type="EMBL" id="KAK4708747.1"/>
    </source>
</evidence>
<comment type="caution">
    <text evidence="1">The sequence shown here is derived from an EMBL/GenBank/DDBJ whole genome shotgun (WGS) entry which is preliminary data.</text>
</comment>
<sequence length="59" mass="7028">MNIKQEMVMRAKQRQISLPFSVLIIELCRWGRVPRDAKKDVEVIPTSSIDIRRFKAEYH</sequence>
<dbReference type="Proteomes" id="UP001311915">
    <property type="component" value="Unassembled WGS sequence"/>
</dbReference>
<protein>
    <submittedName>
        <fullName evidence="1">Uncharacterized protein</fullName>
    </submittedName>
</protein>
<name>A0AAV9K9I4_9SOLN</name>